<accession>A0A443IVL6</accession>
<reference evidence="6 7" key="1">
    <citation type="submission" date="2019-01" db="EMBL/GenBank/DDBJ databases">
        <title>Sinorhodobacter populi sp. nov. isolated from the symptomatic bark tissue of Populus euramericana canker.</title>
        <authorList>
            <person name="Xu G."/>
        </authorList>
    </citation>
    <scope>NUCLEOTIDE SEQUENCE [LARGE SCALE GENOMIC DNA]</scope>
    <source>
        <strain evidence="6 7">2D-5</strain>
    </source>
</reference>
<dbReference type="AlphaFoldDB" id="A0A443IVL6"/>
<dbReference type="CDD" id="cd07402">
    <property type="entry name" value="MPP_GpdQ"/>
    <property type="match status" value="1"/>
</dbReference>
<evidence type="ECO:0000313" key="6">
    <source>
        <dbReference type="EMBL" id="RWR12123.1"/>
    </source>
</evidence>
<feature type="domain" description="Calcineurin-like phosphoesterase" evidence="5">
    <location>
        <begin position="1"/>
        <end position="196"/>
    </location>
</feature>
<name>A0A443IVL6_9RHOB</name>
<dbReference type="InterPro" id="IPR026575">
    <property type="entry name" value="GpdQ/CpdA-like"/>
</dbReference>
<organism evidence="6 7">
    <name type="scientific">Paenirhodobacter populi</name>
    <dbReference type="NCBI Taxonomy" id="2306993"/>
    <lineage>
        <taxon>Bacteria</taxon>
        <taxon>Pseudomonadati</taxon>
        <taxon>Pseudomonadota</taxon>
        <taxon>Alphaproteobacteria</taxon>
        <taxon>Rhodobacterales</taxon>
        <taxon>Rhodobacter group</taxon>
        <taxon>Paenirhodobacter</taxon>
    </lineage>
</organism>
<gene>
    <name evidence="6" type="ORF">D2T33_10590</name>
</gene>
<evidence type="ECO:0000256" key="1">
    <source>
        <dbReference type="ARBA" id="ARBA00022723"/>
    </source>
</evidence>
<keyword evidence="3" id="KW-0408">Iron</keyword>
<dbReference type="Proteomes" id="UP000285710">
    <property type="component" value="Unassembled WGS sequence"/>
</dbReference>
<sequence>MKIIQLTDTHLMPPGTVVNGVDPEKQLRAAVADIVARHADTDLLVMTGDLCNDGDPAAYALLRDILAPVPFPVRLMLGNHDRRPEFVAAFPEQPRDDNGYIQSFIDTDFGRVLFLDSHEPGVIGGIYGADRMVWLDQALNGAGAMPVTVFIHHPPFDAGIAHFLKIGMHDDGAVMRRLATHPAGIRHIVFGHIHVPLAGTSPEGIAYSSGQACSHRFITDPDARDPWWTGGNPCYRIIRLDAHGLRAYSAEVGQVPTTQAPICEGP</sequence>
<dbReference type="EMBL" id="SAUW01000009">
    <property type="protein sequence ID" value="RWR12123.1"/>
    <property type="molecule type" value="Genomic_DNA"/>
</dbReference>
<comment type="caution">
    <text evidence="6">The sequence shown here is derived from an EMBL/GenBank/DDBJ whole genome shotgun (WGS) entry which is preliminary data.</text>
</comment>
<reference evidence="6 7" key="2">
    <citation type="submission" date="2019-01" db="EMBL/GenBank/DDBJ databases">
        <authorList>
            <person name="Li Y."/>
        </authorList>
    </citation>
    <scope>NUCLEOTIDE SEQUENCE [LARGE SCALE GENOMIC DNA]</scope>
    <source>
        <strain evidence="6 7">2D-5</strain>
    </source>
</reference>
<dbReference type="PANTHER" id="PTHR42988">
    <property type="entry name" value="PHOSPHOHYDROLASE"/>
    <property type="match status" value="1"/>
</dbReference>
<keyword evidence="2" id="KW-0378">Hydrolase</keyword>
<dbReference type="GO" id="GO:0046872">
    <property type="term" value="F:metal ion binding"/>
    <property type="evidence" value="ECO:0007669"/>
    <property type="project" value="UniProtKB-KW"/>
</dbReference>
<dbReference type="RefSeq" id="WP_128269751.1">
    <property type="nucleotide sequence ID" value="NZ_SAUW01000009.1"/>
</dbReference>
<dbReference type="InterPro" id="IPR050884">
    <property type="entry name" value="CNP_phosphodiesterase-III"/>
</dbReference>
<protein>
    <submittedName>
        <fullName evidence="6">Phosphodiesterase</fullName>
    </submittedName>
</protein>
<comment type="similarity">
    <text evidence="4">Belongs to the cyclic nucleotide phosphodiesterase class-III family.</text>
</comment>
<evidence type="ECO:0000313" key="7">
    <source>
        <dbReference type="Proteomes" id="UP000285710"/>
    </source>
</evidence>
<dbReference type="InterPro" id="IPR029052">
    <property type="entry name" value="Metallo-depent_PP-like"/>
</dbReference>
<keyword evidence="7" id="KW-1185">Reference proteome</keyword>
<dbReference type="GO" id="GO:0004112">
    <property type="term" value="F:cyclic-nucleotide phosphodiesterase activity"/>
    <property type="evidence" value="ECO:0007669"/>
    <property type="project" value="InterPro"/>
</dbReference>
<evidence type="ECO:0000256" key="4">
    <source>
        <dbReference type="ARBA" id="ARBA00025742"/>
    </source>
</evidence>
<dbReference type="Pfam" id="PF00149">
    <property type="entry name" value="Metallophos"/>
    <property type="match status" value="1"/>
</dbReference>
<dbReference type="SUPFAM" id="SSF56300">
    <property type="entry name" value="Metallo-dependent phosphatases"/>
    <property type="match status" value="1"/>
</dbReference>
<dbReference type="Gene3D" id="3.60.21.10">
    <property type="match status" value="1"/>
</dbReference>
<proteinExistence type="inferred from homology"/>
<dbReference type="PANTHER" id="PTHR42988:SF2">
    <property type="entry name" value="CYCLIC NUCLEOTIDE PHOSPHODIESTERASE CBUA0032-RELATED"/>
    <property type="match status" value="1"/>
</dbReference>
<evidence type="ECO:0000259" key="5">
    <source>
        <dbReference type="Pfam" id="PF00149"/>
    </source>
</evidence>
<dbReference type="InterPro" id="IPR004843">
    <property type="entry name" value="Calcineurin-like_PHP"/>
</dbReference>
<keyword evidence="1" id="KW-0479">Metal-binding</keyword>
<evidence type="ECO:0000256" key="2">
    <source>
        <dbReference type="ARBA" id="ARBA00022801"/>
    </source>
</evidence>
<evidence type="ECO:0000256" key="3">
    <source>
        <dbReference type="ARBA" id="ARBA00023004"/>
    </source>
</evidence>